<evidence type="ECO:0000256" key="11">
    <source>
        <dbReference type="ARBA" id="ARBA00031908"/>
    </source>
</evidence>
<comment type="subcellular location">
    <subcellularLocation>
        <location evidence="1">Cytoplasm</location>
    </subcellularLocation>
</comment>
<dbReference type="FunFam" id="3.90.650.10:FF:000011">
    <property type="entry name" value="Phosphoribosylformylglycinamidine cyclo-ligase"/>
    <property type="match status" value="1"/>
</dbReference>
<evidence type="ECO:0000256" key="9">
    <source>
        <dbReference type="ARBA" id="ARBA00022755"/>
    </source>
</evidence>
<dbReference type="SUPFAM" id="SSF55326">
    <property type="entry name" value="PurM N-terminal domain-like"/>
    <property type="match status" value="1"/>
</dbReference>
<evidence type="ECO:0000313" key="19">
    <source>
        <dbReference type="Proteomes" id="UP000176445"/>
    </source>
</evidence>
<dbReference type="GO" id="GO:0004641">
    <property type="term" value="F:phosphoribosylformylglycinamidine cyclo-ligase activity"/>
    <property type="evidence" value="ECO:0007669"/>
    <property type="project" value="UniProtKB-EC"/>
</dbReference>
<organism evidence="18 19">
    <name type="scientific">Candidatus Kaiserbacteria bacterium RIFCSPHIGHO2_01_FULL_54_36b</name>
    <dbReference type="NCBI Taxonomy" id="1798483"/>
    <lineage>
        <taxon>Bacteria</taxon>
        <taxon>Candidatus Kaiseribacteriota</taxon>
    </lineage>
</organism>
<sequence>MKKPLSYKSSGVNRDTENETKEGMAAALETGDKRVLNKIGAFASLYDAEFPGYEHPVLVLKTEEPGTKQLLAFQYDKFESICHDLINHLVNDCIVMGAKPLSIQDCIVCGKVEKPAVLRMVNAFAEAAKNNECTLTGGETSWQPGTIAEGVYVLSASIVGVVEKDRIIDGSKIQKGDTVVALTSSGVHTNGISLVRKIMEEHPTILEEKVGADTFIEAILTPHRAYYKVLKDLFTNDGLVGLAHITGGGIQENLNRILSDGLSASIDLSKIRILPVFQMLKKFGGLEDADMLRTFNMGVGIAAVVRKEFSGEAMAHIKAQGIEAYEVGTIVEGDKTVQFTGQLNWQ</sequence>
<evidence type="ECO:0000256" key="8">
    <source>
        <dbReference type="ARBA" id="ARBA00022741"/>
    </source>
</evidence>
<evidence type="ECO:0000256" key="15">
    <source>
        <dbReference type="SAM" id="MobiDB-lite"/>
    </source>
</evidence>
<evidence type="ECO:0000256" key="6">
    <source>
        <dbReference type="ARBA" id="ARBA00022490"/>
    </source>
</evidence>
<dbReference type="Gene3D" id="3.90.650.10">
    <property type="entry name" value="PurM-like C-terminal domain"/>
    <property type="match status" value="1"/>
</dbReference>
<dbReference type="Pfam" id="PF00586">
    <property type="entry name" value="AIRS"/>
    <property type="match status" value="1"/>
</dbReference>
<keyword evidence="6" id="KW-0963">Cytoplasm</keyword>
<dbReference type="InterPro" id="IPR004733">
    <property type="entry name" value="PurM_cligase"/>
</dbReference>
<dbReference type="PANTHER" id="PTHR10520">
    <property type="entry name" value="TRIFUNCTIONAL PURINE BIOSYNTHETIC PROTEIN ADENOSINE-3-RELATED"/>
    <property type="match status" value="1"/>
</dbReference>
<feature type="domain" description="PurM-like C-terminal" evidence="17">
    <location>
        <begin position="174"/>
        <end position="336"/>
    </location>
</feature>
<dbReference type="InterPro" id="IPR016188">
    <property type="entry name" value="PurM-like_N"/>
</dbReference>
<comment type="similarity">
    <text evidence="3">Belongs to the AIR synthase family.</text>
</comment>
<keyword evidence="9" id="KW-0658">Purine biosynthesis</keyword>
<dbReference type="Proteomes" id="UP000176445">
    <property type="component" value="Unassembled WGS sequence"/>
</dbReference>
<dbReference type="Gene3D" id="3.30.1330.10">
    <property type="entry name" value="PurM-like, N-terminal domain"/>
    <property type="match status" value="1"/>
</dbReference>
<evidence type="ECO:0000256" key="10">
    <source>
        <dbReference type="ARBA" id="ARBA00022840"/>
    </source>
</evidence>
<evidence type="ECO:0000313" key="18">
    <source>
        <dbReference type="EMBL" id="OGG49994.1"/>
    </source>
</evidence>
<evidence type="ECO:0000256" key="12">
    <source>
        <dbReference type="ARBA" id="ARBA00032931"/>
    </source>
</evidence>
<dbReference type="GO" id="GO:0005524">
    <property type="term" value="F:ATP binding"/>
    <property type="evidence" value="ECO:0007669"/>
    <property type="project" value="UniProtKB-KW"/>
</dbReference>
<dbReference type="CDD" id="cd02196">
    <property type="entry name" value="PurM"/>
    <property type="match status" value="1"/>
</dbReference>
<name>A0A1F6CL60_9BACT</name>
<evidence type="ECO:0000256" key="7">
    <source>
        <dbReference type="ARBA" id="ARBA00022598"/>
    </source>
</evidence>
<dbReference type="InterPro" id="IPR010918">
    <property type="entry name" value="PurM-like_C_dom"/>
</dbReference>
<evidence type="ECO:0000256" key="13">
    <source>
        <dbReference type="ARBA" id="ARBA00033093"/>
    </source>
</evidence>
<dbReference type="UniPathway" id="UPA00074">
    <property type="reaction ID" value="UER00129"/>
</dbReference>
<dbReference type="EC" id="6.3.3.1" evidence="4"/>
<evidence type="ECO:0000259" key="16">
    <source>
        <dbReference type="Pfam" id="PF00586"/>
    </source>
</evidence>
<reference evidence="18 19" key="1">
    <citation type="journal article" date="2016" name="Nat. Commun.">
        <title>Thousands of microbial genomes shed light on interconnected biogeochemical processes in an aquifer system.</title>
        <authorList>
            <person name="Anantharaman K."/>
            <person name="Brown C.T."/>
            <person name="Hug L.A."/>
            <person name="Sharon I."/>
            <person name="Castelle C.J."/>
            <person name="Probst A.J."/>
            <person name="Thomas B.C."/>
            <person name="Singh A."/>
            <person name="Wilkins M.J."/>
            <person name="Karaoz U."/>
            <person name="Brodie E.L."/>
            <person name="Williams K.H."/>
            <person name="Hubbard S.S."/>
            <person name="Banfield J.F."/>
        </authorList>
    </citation>
    <scope>NUCLEOTIDE SEQUENCE [LARGE SCALE GENOMIC DNA]</scope>
</reference>
<evidence type="ECO:0000256" key="5">
    <source>
        <dbReference type="ARBA" id="ARBA00020367"/>
    </source>
</evidence>
<feature type="domain" description="PurM-like N-terminal" evidence="16">
    <location>
        <begin position="58"/>
        <end position="162"/>
    </location>
</feature>
<dbReference type="SUPFAM" id="SSF56042">
    <property type="entry name" value="PurM C-terminal domain-like"/>
    <property type="match status" value="1"/>
</dbReference>
<evidence type="ECO:0000256" key="3">
    <source>
        <dbReference type="ARBA" id="ARBA00010280"/>
    </source>
</evidence>
<evidence type="ECO:0000256" key="2">
    <source>
        <dbReference type="ARBA" id="ARBA00004686"/>
    </source>
</evidence>
<keyword evidence="7 18" id="KW-0436">Ligase</keyword>
<dbReference type="InterPro" id="IPR036676">
    <property type="entry name" value="PurM-like_C_sf"/>
</dbReference>
<comment type="caution">
    <text evidence="18">The sequence shown here is derived from an EMBL/GenBank/DDBJ whole genome shotgun (WGS) entry which is preliminary data.</text>
</comment>
<keyword evidence="8" id="KW-0547">Nucleotide-binding</keyword>
<dbReference type="GO" id="GO:0004637">
    <property type="term" value="F:phosphoribosylamine-glycine ligase activity"/>
    <property type="evidence" value="ECO:0007669"/>
    <property type="project" value="TreeGrafter"/>
</dbReference>
<accession>A0A1F6CL60</accession>
<dbReference type="PANTHER" id="PTHR10520:SF12">
    <property type="entry name" value="TRIFUNCTIONAL PURINE BIOSYNTHETIC PROTEIN ADENOSINE-3"/>
    <property type="match status" value="1"/>
</dbReference>
<gene>
    <name evidence="18" type="ORF">A2704_06335</name>
</gene>
<dbReference type="GO" id="GO:0006189">
    <property type="term" value="P:'de novo' IMP biosynthetic process"/>
    <property type="evidence" value="ECO:0007669"/>
    <property type="project" value="UniProtKB-UniPathway"/>
</dbReference>
<dbReference type="GO" id="GO:0005829">
    <property type="term" value="C:cytosol"/>
    <property type="evidence" value="ECO:0007669"/>
    <property type="project" value="TreeGrafter"/>
</dbReference>
<evidence type="ECO:0000256" key="14">
    <source>
        <dbReference type="ARBA" id="ARBA00049057"/>
    </source>
</evidence>
<evidence type="ECO:0000256" key="4">
    <source>
        <dbReference type="ARBA" id="ARBA00013047"/>
    </source>
</evidence>
<dbReference type="AlphaFoldDB" id="A0A1F6CL60"/>
<comment type="catalytic activity">
    <reaction evidence="14">
        <text>2-formamido-N(1)-(5-O-phospho-beta-D-ribosyl)acetamidine + ATP = 5-amino-1-(5-phospho-beta-D-ribosyl)imidazole + ADP + phosphate + H(+)</text>
        <dbReference type="Rhea" id="RHEA:23032"/>
        <dbReference type="ChEBI" id="CHEBI:15378"/>
        <dbReference type="ChEBI" id="CHEBI:30616"/>
        <dbReference type="ChEBI" id="CHEBI:43474"/>
        <dbReference type="ChEBI" id="CHEBI:137981"/>
        <dbReference type="ChEBI" id="CHEBI:147287"/>
        <dbReference type="ChEBI" id="CHEBI:456216"/>
        <dbReference type="EC" id="6.3.3.1"/>
    </reaction>
</comment>
<dbReference type="EMBL" id="MFKW01000059">
    <property type="protein sequence ID" value="OGG49994.1"/>
    <property type="molecule type" value="Genomic_DNA"/>
</dbReference>
<evidence type="ECO:0000256" key="1">
    <source>
        <dbReference type="ARBA" id="ARBA00004496"/>
    </source>
</evidence>
<dbReference type="GO" id="GO:0046084">
    <property type="term" value="P:adenine biosynthetic process"/>
    <property type="evidence" value="ECO:0007669"/>
    <property type="project" value="TreeGrafter"/>
</dbReference>
<comment type="pathway">
    <text evidence="2">Purine metabolism; IMP biosynthesis via de novo pathway; 5-amino-1-(5-phospho-D-ribosyl)imidazole from N(2)-formyl-N(1)-(5-phospho-D-ribosyl)glycinamide: step 2/2.</text>
</comment>
<dbReference type="Pfam" id="PF02769">
    <property type="entry name" value="AIRS_C"/>
    <property type="match status" value="1"/>
</dbReference>
<proteinExistence type="inferred from homology"/>
<keyword evidence="10" id="KW-0067">ATP-binding</keyword>
<protein>
    <recommendedName>
        <fullName evidence="5">Phosphoribosylformylglycinamidine cyclo-ligase</fullName>
        <ecNumber evidence="4">6.3.3.1</ecNumber>
    </recommendedName>
    <alternativeName>
        <fullName evidence="12">AIR synthase</fullName>
    </alternativeName>
    <alternativeName>
        <fullName evidence="13">AIRS</fullName>
    </alternativeName>
    <alternativeName>
        <fullName evidence="11">Phosphoribosyl-aminoimidazole synthetase</fullName>
    </alternativeName>
</protein>
<evidence type="ECO:0000259" key="17">
    <source>
        <dbReference type="Pfam" id="PF02769"/>
    </source>
</evidence>
<dbReference type="NCBIfam" id="TIGR00878">
    <property type="entry name" value="purM"/>
    <property type="match status" value="1"/>
</dbReference>
<feature type="region of interest" description="Disordered" evidence="15">
    <location>
        <begin position="1"/>
        <end position="22"/>
    </location>
</feature>
<dbReference type="InterPro" id="IPR036921">
    <property type="entry name" value="PurM-like_N_sf"/>
</dbReference>